<protein>
    <submittedName>
        <fullName evidence="3">Uncharacterized protein</fullName>
    </submittedName>
</protein>
<proteinExistence type="predicted"/>
<accession>A0A5N6NYS6</accession>
<evidence type="ECO:0000313" key="3">
    <source>
        <dbReference type="EMBL" id="KAD5508907.1"/>
    </source>
</evidence>
<organism evidence="3 4">
    <name type="scientific">Mikania micrantha</name>
    <name type="common">bitter vine</name>
    <dbReference type="NCBI Taxonomy" id="192012"/>
    <lineage>
        <taxon>Eukaryota</taxon>
        <taxon>Viridiplantae</taxon>
        <taxon>Streptophyta</taxon>
        <taxon>Embryophyta</taxon>
        <taxon>Tracheophyta</taxon>
        <taxon>Spermatophyta</taxon>
        <taxon>Magnoliopsida</taxon>
        <taxon>eudicotyledons</taxon>
        <taxon>Gunneridae</taxon>
        <taxon>Pentapetalae</taxon>
        <taxon>asterids</taxon>
        <taxon>campanulids</taxon>
        <taxon>Asterales</taxon>
        <taxon>Asteraceae</taxon>
        <taxon>Asteroideae</taxon>
        <taxon>Heliantheae alliance</taxon>
        <taxon>Eupatorieae</taxon>
        <taxon>Mikania</taxon>
    </lineage>
</organism>
<feature type="coiled-coil region" evidence="1">
    <location>
        <begin position="92"/>
        <end position="144"/>
    </location>
</feature>
<keyword evidence="1" id="KW-0175">Coiled coil</keyword>
<keyword evidence="4" id="KW-1185">Reference proteome</keyword>
<dbReference type="EMBL" id="SZYD01000008">
    <property type="protein sequence ID" value="KAD5508907.1"/>
    <property type="molecule type" value="Genomic_DNA"/>
</dbReference>
<dbReference type="PANTHER" id="PTHR36402">
    <property type="entry name" value="EXPRESSED PROTEIN"/>
    <property type="match status" value="1"/>
</dbReference>
<dbReference type="Proteomes" id="UP000326396">
    <property type="component" value="Linkage Group LG16"/>
</dbReference>
<dbReference type="AlphaFoldDB" id="A0A5N6NYS6"/>
<dbReference type="OrthoDB" id="1938107at2759"/>
<evidence type="ECO:0000313" key="4">
    <source>
        <dbReference type="Proteomes" id="UP000326396"/>
    </source>
</evidence>
<sequence>MASSRFLLRSTNPKILVFPQFRPHRSLSTASQSHHNDHNRNHQYLSRSDYLNSWKPPKDPKEAQSQLSQLRRDYAKKVKAVRKDYIQEMEVMRLEKQRKDEVKKEALRIEGEQRKAAKAAAKKVKAAERQLAEEEFRKTLLKERAEKLEYHQMRENKIREKKEEKTRLLRLQSSMWIDESELEAKTLNALIDY</sequence>
<evidence type="ECO:0000256" key="2">
    <source>
        <dbReference type="SAM" id="MobiDB-lite"/>
    </source>
</evidence>
<gene>
    <name evidence="3" type="ORF">E3N88_16610</name>
</gene>
<dbReference type="PANTHER" id="PTHR36402:SF1">
    <property type="entry name" value="EXPRESSED PROTEIN"/>
    <property type="match status" value="1"/>
</dbReference>
<feature type="region of interest" description="Disordered" evidence="2">
    <location>
        <begin position="50"/>
        <end position="69"/>
    </location>
</feature>
<evidence type="ECO:0000256" key="1">
    <source>
        <dbReference type="SAM" id="Coils"/>
    </source>
</evidence>
<name>A0A5N6NYS6_9ASTR</name>
<reference evidence="3 4" key="1">
    <citation type="submission" date="2019-05" db="EMBL/GenBank/DDBJ databases">
        <title>Mikania micrantha, genome provides insights into the molecular mechanism of rapid growth.</title>
        <authorList>
            <person name="Liu B."/>
        </authorList>
    </citation>
    <scope>NUCLEOTIDE SEQUENCE [LARGE SCALE GENOMIC DNA]</scope>
    <source>
        <strain evidence="3">NLD-2019</strain>
        <tissue evidence="3">Leaf</tissue>
    </source>
</reference>
<comment type="caution">
    <text evidence="3">The sequence shown here is derived from an EMBL/GenBank/DDBJ whole genome shotgun (WGS) entry which is preliminary data.</text>
</comment>